<comment type="cofactor">
    <cofactor evidence="1 6">
        <name>FAD</name>
        <dbReference type="ChEBI" id="CHEBI:57692"/>
    </cofactor>
</comment>
<accession>A0A499VQ58</accession>
<sequence>MDLTRTPEEEEFRAGLRTWLAKALPSLPPKPSPDDWPARRAYDLGWQRMLYDAGYAGLHWPLDAGGRGATPTQHLIFLEETEKAGAPYVGANFVGLLHAGPTIAAEGTPEQRARWLPPVLRGEEVWCQGFSEPDAGSDLAALRTRAWRDGDDYVVSGSKIWTSHAEVADWCELLVRTDPAAPKHRGISWLALRMDAPGVTVRPLRTLAGSTEFAEVFLDDVRVPVAHRVGAENDGWRVTMVTLSFERGTAFVGEVVACRRVLGELAREAHRNGRWDDPVLRRHLGRLNAEFRALWRLTQWNVSEAQSTGGVPGVGGSVFKLRYSHARQELYDAAAEVLGPDAADLGREWTLDRLSSLSYTIAAGTSQIQRNIVAERILGLPKGGEAGAVPTHRGSEGVAGRGARAAGGALRPCGAAGRRRGAGARPDAVAGAGRGGVLRAAAAGGGGRGRARPARGGAGVRGGRTVPAARAAGGHASRGGGGGRGGHRRDRGDGRARGARGVADAGGRRTGGHGGSRAPAVGGPAHSAAPGTGDR</sequence>
<dbReference type="InterPro" id="IPR046373">
    <property type="entry name" value="Acyl-CoA_Oxase/DH_mid-dom_sf"/>
</dbReference>
<evidence type="ECO:0000313" key="11">
    <source>
        <dbReference type="EMBL" id="BBJ51781.1"/>
    </source>
</evidence>
<dbReference type="Pfam" id="PF02770">
    <property type="entry name" value="Acyl-CoA_dh_M"/>
    <property type="match status" value="1"/>
</dbReference>
<name>A0A499VQ58_STRAX</name>
<gene>
    <name evidence="11" type="ORF">SAVMC3_44100</name>
</gene>
<dbReference type="GO" id="GO:0050660">
    <property type="term" value="F:flavin adenine dinucleotide binding"/>
    <property type="evidence" value="ECO:0007669"/>
    <property type="project" value="InterPro"/>
</dbReference>
<dbReference type="GO" id="GO:0005886">
    <property type="term" value="C:plasma membrane"/>
    <property type="evidence" value="ECO:0007669"/>
    <property type="project" value="TreeGrafter"/>
</dbReference>
<dbReference type="InterPro" id="IPR037069">
    <property type="entry name" value="AcylCoA_DH/ox_N_sf"/>
</dbReference>
<feature type="region of interest" description="Disordered" evidence="7">
    <location>
        <begin position="385"/>
        <end position="408"/>
    </location>
</feature>
<evidence type="ECO:0000256" key="2">
    <source>
        <dbReference type="ARBA" id="ARBA00009347"/>
    </source>
</evidence>
<feature type="domain" description="Acyl-CoA dehydrogenase/oxidase C-terminal" evidence="8">
    <location>
        <begin position="233"/>
        <end position="378"/>
    </location>
</feature>
<keyword evidence="4 6" id="KW-0274">FAD</keyword>
<dbReference type="PANTHER" id="PTHR43292">
    <property type="entry name" value="ACYL-COA DEHYDROGENASE"/>
    <property type="match status" value="1"/>
</dbReference>
<evidence type="ECO:0000259" key="9">
    <source>
        <dbReference type="Pfam" id="PF02770"/>
    </source>
</evidence>
<evidence type="ECO:0000259" key="10">
    <source>
        <dbReference type="Pfam" id="PF02771"/>
    </source>
</evidence>
<proteinExistence type="inferred from homology"/>
<dbReference type="InterPro" id="IPR006091">
    <property type="entry name" value="Acyl-CoA_Oxase/DH_mid-dom"/>
</dbReference>
<dbReference type="EMBL" id="AP019621">
    <property type="protein sequence ID" value="BBJ51781.1"/>
    <property type="molecule type" value="Genomic_DNA"/>
</dbReference>
<evidence type="ECO:0000256" key="6">
    <source>
        <dbReference type="RuleBase" id="RU362125"/>
    </source>
</evidence>
<protein>
    <recommendedName>
        <fullName evidence="12">Acyl-CoA dehydrogenase</fullName>
    </recommendedName>
</protein>
<evidence type="ECO:0000256" key="5">
    <source>
        <dbReference type="ARBA" id="ARBA00023002"/>
    </source>
</evidence>
<comment type="similarity">
    <text evidence="2 6">Belongs to the acyl-CoA dehydrogenase family.</text>
</comment>
<dbReference type="AlphaFoldDB" id="A0A499VQ58"/>
<keyword evidence="5 6" id="KW-0560">Oxidoreductase</keyword>
<dbReference type="InterPro" id="IPR052161">
    <property type="entry name" value="Mycobact_Acyl-CoA_DH"/>
</dbReference>
<feature type="domain" description="Acyl-CoA oxidase/dehydrogenase middle" evidence="9">
    <location>
        <begin position="127"/>
        <end position="221"/>
    </location>
</feature>
<feature type="region of interest" description="Disordered" evidence="7">
    <location>
        <begin position="441"/>
        <end position="535"/>
    </location>
</feature>
<feature type="domain" description="Acyl-CoA dehydrogenase/oxidase N-terminal" evidence="10">
    <location>
        <begin position="6"/>
        <end position="123"/>
    </location>
</feature>
<dbReference type="SUPFAM" id="SSF56645">
    <property type="entry name" value="Acyl-CoA dehydrogenase NM domain-like"/>
    <property type="match status" value="1"/>
</dbReference>
<dbReference type="Pfam" id="PF02771">
    <property type="entry name" value="Acyl-CoA_dh_N"/>
    <property type="match status" value="1"/>
</dbReference>
<dbReference type="Gene3D" id="1.10.540.10">
    <property type="entry name" value="Acyl-CoA dehydrogenase/oxidase, N-terminal domain"/>
    <property type="match status" value="1"/>
</dbReference>
<dbReference type="InterPro" id="IPR036250">
    <property type="entry name" value="AcylCo_DH-like_C"/>
</dbReference>
<dbReference type="GO" id="GO:0016627">
    <property type="term" value="F:oxidoreductase activity, acting on the CH-CH group of donors"/>
    <property type="evidence" value="ECO:0007669"/>
    <property type="project" value="InterPro"/>
</dbReference>
<evidence type="ECO:0000256" key="7">
    <source>
        <dbReference type="SAM" id="MobiDB-lite"/>
    </source>
</evidence>
<evidence type="ECO:0000259" key="8">
    <source>
        <dbReference type="Pfam" id="PF00441"/>
    </source>
</evidence>
<feature type="compositionally biased region" description="Low complexity" evidence="7">
    <location>
        <begin position="463"/>
        <end position="475"/>
    </location>
</feature>
<evidence type="ECO:0000256" key="3">
    <source>
        <dbReference type="ARBA" id="ARBA00022630"/>
    </source>
</evidence>
<dbReference type="InterPro" id="IPR009075">
    <property type="entry name" value="AcylCo_DH/oxidase_C"/>
</dbReference>
<evidence type="ECO:0000256" key="4">
    <source>
        <dbReference type="ARBA" id="ARBA00022827"/>
    </source>
</evidence>
<organism evidence="11">
    <name type="scientific">Streptomyces avermitilis</name>
    <dbReference type="NCBI Taxonomy" id="33903"/>
    <lineage>
        <taxon>Bacteria</taxon>
        <taxon>Bacillati</taxon>
        <taxon>Actinomycetota</taxon>
        <taxon>Actinomycetes</taxon>
        <taxon>Kitasatosporales</taxon>
        <taxon>Streptomycetaceae</taxon>
        <taxon>Streptomyces</taxon>
    </lineage>
</organism>
<dbReference type="Pfam" id="PF00441">
    <property type="entry name" value="Acyl-CoA_dh_1"/>
    <property type="match status" value="1"/>
</dbReference>
<dbReference type="InterPro" id="IPR013786">
    <property type="entry name" value="AcylCoA_DH/ox_N"/>
</dbReference>
<evidence type="ECO:0008006" key="12">
    <source>
        <dbReference type="Google" id="ProtNLM"/>
    </source>
</evidence>
<dbReference type="FunFam" id="2.40.110.10:FF:000011">
    <property type="entry name" value="Acyl-CoA dehydrogenase FadE34"/>
    <property type="match status" value="1"/>
</dbReference>
<keyword evidence="3 6" id="KW-0285">Flavoprotein</keyword>
<dbReference type="Gene3D" id="1.20.140.10">
    <property type="entry name" value="Butyryl-CoA Dehydrogenase, subunit A, domain 3"/>
    <property type="match status" value="1"/>
</dbReference>
<dbReference type="CDD" id="cd01152">
    <property type="entry name" value="ACAD_fadE6_17_26"/>
    <property type="match status" value="1"/>
</dbReference>
<dbReference type="SUPFAM" id="SSF47203">
    <property type="entry name" value="Acyl-CoA dehydrogenase C-terminal domain-like"/>
    <property type="match status" value="1"/>
</dbReference>
<reference evidence="11" key="1">
    <citation type="submission" date="2019-04" db="EMBL/GenBank/DDBJ databases">
        <title>Draft genome sequences of Streptomyces avermitilis MC3.</title>
        <authorList>
            <person name="Komaki H."/>
            <person name="Tamura T."/>
            <person name="Hosoyama A."/>
        </authorList>
    </citation>
    <scope>NUCLEOTIDE SEQUENCE</scope>
    <source>
        <strain evidence="11">MC3</strain>
    </source>
</reference>
<dbReference type="PANTHER" id="PTHR43292:SF3">
    <property type="entry name" value="ACYL-COA DEHYDROGENASE FADE29"/>
    <property type="match status" value="1"/>
</dbReference>
<dbReference type="InterPro" id="IPR009100">
    <property type="entry name" value="AcylCoA_DH/oxidase_NM_dom_sf"/>
</dbReference>
<evidence type="ECO:0000256" key="1">
    <source>
        <dbReference type="ARBA" id="ARBA00001974"/>
    </source>
</evidence>
<dbReference type="Gene3D" id="2.40.110.10">
    <property type="entry name" value="Butyryl-CoA Dehydrogenase, subunit A, domain 2"/>
    <property type="match status" value="1"/>
</dbReference>